<dbReference type="Gene3D" id="1.25.10.10">
    <property type="entry name" value="Leucine-rich Repeat Variant"/>
    <property type="match status" value="1"/>
</dbReference>
<reference evidence="6" key="1">
    <citation type="submission" date="2019-07" db="EMBL/GenBank/DDBJ databases">
        <authorList>
            <person name="Dittberner H."/>
        </authorList>
    </citation>
    <scope>NUCLEOTIDE SEQUENCE [LARGE SCALE GENOMIC DNA]</scope>
</reference>
<keyword evidence="7" id="KW-1185">Reference proteome</keyword>
<evidence type="ECO:0000313" key="6">
    <source>
        <dbReference type="EMBL" id="VVB17305.1"/>
    </source>
</evidence>
<keyword evidence="1" id="KW-0175">Coiled coil</keyword>
<name>A0A565CUD0_9BRAS</name>
<dbReference type="InterPro" id="IPR057525">
    <property type="entry name" value="UTP20_C"/>
</dbReference>
<evidence type="ECO:0000259" key="5">
    <source>
        <dbReference type="Pfam" id="PF23099"/>
    </source>
</evidence>
<dbReference type="Pfam" id="PF07539">
    <property type="entry name" value="UTP20_N"/>
    <property type="match status" value="1"/>
</dbReference>
<evidence type="ECO:0000256" key="1">
    <source>
        <dbReference type="SAM" id="Coils"/>
    </source>
</evidence>
<evidence type="ECO:0000259" key="4">
    <source>
        <dbReference type="Pfam" id="PF20416"/>
    </source>
</evidence>
<sequence>MATSADARAVKSLNNGEGRRKFVFKTFSQKINDTDINVYKSLDKVKANPSEGSTLFRDCLVEWRELNTAEDFILFYEEMLPFVQNLPLVILQKELIFSKLVSRLQMKARLSLEPILRLLAALSRDLLEDFLPFLPRIVNSFVTLLKDGAHKEPEIIEQIFSSWSYILVYLQKYLIHDIEGVLRDTLELRYHPKEHINEFMSESMSFLLRNAQDEQLEKGIKSILSEVAHPSKKAGSVGLLYYAMRGTYGSLHSKAGRVLRFLLKDSTLSFCENSPQGPGTVVEVVSSTLQRLCEDFEAKELSVMWICLYEEINESILNKNTVHLSRLLSVLTAVVRIAKGLKVYDYPSLIGLVSLIVSTFVASSETAVEGDTISAVLDEVLQLILCTINRVNEMENVASKWAPIFALKSSSLVSFLRELLQEDQSVVKAFTNNILSAINNTIWDSSEEVIPLLLTLCERQQTSHDRVKIVDQTFESRYERIHEFLEENIKKVQQNVENTGLAQVDEAELAVVWGVVNCYPYFKVDSSLLICFKKTLRQHLAVSDVDTFSAPELMWQSLLGTALRSCHKLPRRFNHSDLEEALSFAKDYKSCVHVLSAVADFLDLVHRRELANDDRSIAHPELQAKKAGDAFDIFSENLRHPNKDIRLMTLRILCHFETLSSDPSFEEHPTKSNMKTGETKKSLPKGNVLQLLRSVEETAPTVDTGRMLVSLISKIQMDLSAGRIHAAYVQLVLNGMMGLFHNRYFDLWGPASECLAVLVRNHTRAVWSDFVCYLDQCQLKFESLHKHNENANHSMSERRTDLIGRFNSFLFPLSDSTPTATVVSQLIQTLQKASTIAQSRASEILPLLLKFLGYNSENPVSVCLFNGGVCNGEDWKRILIQWLTLLKVMKNPRSFRFSQFVNDVLQNRFLDDNDAEIQTNVLECLLLSNDFLLPHRQRLLNLIKPKELREELTTWDFSENIEEAHRSHLVSLVIRILMPKVRTLKNLASRKHTSIRHRKAVLCVISQLDVSELALFFALLIKPLNIIPEETMDLFWSSGKISLDFFQKSNFLKHFTVDAISTLSRNQKSGFLHVIQNILEVFDELRVRPFLDFLMGCVVRLLVNYAPNIDEERNIGSLALRNGTAAPSTSDDEENVSINHDQAGTVLKQFKELRSLCLKIIAHVLDKYEDCDLGSEFWDIFFSAVSPLIKSFKQEGSSSEKPSSLFSCFLSMSKSRNLVTLLCREESLVPDIFSILTVTTASEAIKSSALKFIENLLCLDNDLDEDDSMIKGFLDPYIETLINSLHSLFIGDILKRKSVKYHGEREMKIVKLLSKHMRDRSRDMKYLDVLLSFLDKSVKDSDIHREALLTIQGITSLLGTESTTKIINVVSPLLVDADLDVRLCICDLLESLAKIDFSLDDVAKRVRDMNAISAMEVDDLDYEKIVDAYVEINADFFNKSSEQHTMIILSQTAILSQEASAHSGFGKEIKIADASWTGNRILFILRSFILKHIGNAINRGGTIIKEWILLIREMVTKLPDAGNLAAFRPLCSEDENVDFFKNIVHIQVHRRARAISRFTNVVNDSSLPEGVVRKLLVSVFFNILLDGQDGKDNNVRNACTEALASVSAHMSWKSYYALLNRCFREMNKHTKKGKLLLRLICLILDKFHFTSDAYTQEVEEIRTCLQKTVFPKMQKLMNSDSDNVNVNSSVAALKVLKLLPEDVLDSNLSSIIHKIATFLKNRLESTRDDARLALVACLKELGLEYLQVVINILRAILKRGSEVHVLGYTVNFILSKCLSNPTFGKLDHCMVDLLSVVEIDILGEVAEQKEVEKFASKMKETRSRKSFETLKLIAENVTFRSHALKLLSPVIAQLQRHLTPKIKLNLEKMLKQIAAGIEGNPSVDQGDLFVFIYGRVDDGINNRSGLGDQVSSPPSKKKRKSRDLQETAGLISGAQSCPHLITVFALELLRNRLKNMKLDNTNNELLSKCFTSLLRFPLPSLMSEADEVKTALLTIAQSAVSSSSPLVQSCLKLLTTLLGNKNITLSSEQLKMLIQFPMFVDLESDPSFVALALLKAIVKRKLVVPEIYDIAIQVSELMVKSQLEPIRKKCKQILLQFLVHYTLSEKRLEQHVNFLLENLRYEHPTGRKEVLDMLHALILKLSEPNLGKQSVLDQQSKTLFVKLALCLANDNDKKVRSRIGALIELLIGRIGKDQVGTILLYCLCWYKQQNLRAAAAQVLGFIICAMKKGFRKHIYNTLQDATPILESAVSASSLQLQDTVEEASIPFWKEAYYSLVMIEKMLVQFPDICFGKDLEDIWKLVFKFLLHPHSWLRDKSCQLLNHYFKALDGRKRAASQTLVTDSLLENPSSLFMVAVSLCFQLKEQPSTGKVDVDLLTENIVFALSSLHYLIGQFDQATNNGFWSSLGTDEQVVFLKAFEVLDSGKGRSTFLALTLAKRTEDGEEAYGNDVRNVLIGSLLKRMGKLALDMEESVQMRIVFNVYKAFASQMNQEECRLYAYKILLPLYKVCEGFTGKLISDELKQLAEEVRDRIRDKTLGNQIFVEIYNEIRKSMKTKREKRKREDKLMAVVNPERNAKRKLRLASKNKANKKRRIMSMKMSRWARS</sequence>
<evidence type="ECO:0000313" key="7">
    <source>
        <dbReference type="Proteomes" id="UP000489600"/>
    </source>
</evidence>
<dbReference type="SUPFAM" id="SSF48371">
    <property type="entry name" value="ARM repeat"/>
    <property type="match status" value="2"/>
</dbReference>
<dbReference type="InterPro" id="IPR052575">
    <property type="entry name" value="SSU_processome_comp_20"/>
</dbReference>
<feature type="region of interest" description="Disordered" evidence="2">
    <location>
        <begin position="1903"/>
        <end position="1923"/>
    </location>
</feature>
<dbReference type="GO" id="GO:0032040">
    <property type="term" value="C:small-subunit processome"/>
    <property type="evidence" value="ECO:0007669"/>
    <property type="project" value="TreeGrafter"/>
</dbReference>
<feature type="region of interest" description="Disordered" evidence="2">
    <location>
        <begin position="662"/>
        <end position="681"/>
    </location>
</feature>
<dbReference type="Pfam" id="PF23099">
    <property type="entry name" value="UTP20_C"/>
    <property type="match status" value="1"/>
</dbReference>
<dbReference type="InterPro" id="IPR016024">
    <property type="entry name" value="ARM-type_fold"/>
</dbReference>
<dbReference type="Proteomes" id="UP000489600">
    <property type="component" value="Unassembled WGS sequence"/>
</dbReference>
<accession>A0A565CUD0</accession>
<organism evidence="6 7">
    <name type="scientific">Arabis nemorensis</name>
    <dbReference type="NCBI Taxonomy" id="586526"/>
    <lineage>
        <taxon>Eukaryota</taxon>
        <taxon>Viridiplantae</taxon>
        <taxon>Streptophyta</taxon>
        <taxon>Embryophyta</taxon>
        <taxon>Tracheophyta</taxon>
        <taxon>Spermatophyta</taxon>
        <taxon>Magnoliopsida</taxon>
        <taxon>eudicotyledons</taxon>
        <taxon>Gunneridae</taxon>
        <taxon>Pentapetalae</taxon>
        <taxon>rosids</taxon>
        <taxon>malvids</taxon>
        <taxon>Brassicales</taxon>
        <taxon>Brassicaceae</taxon>
        <taxon>Arabideae</taxon>
        <taxon>Arabis</taxon>
    </lineage>
</organism>
<dbReference type="InterPro" id="IPR011989">
    <property type="entry name" value="ARM-like"/>
</dbReference>
<protein>
    <submittedName>
        <fullName evidence="6">Uncharacterized protein</fullName>
    </submittedName>
</protein>
<feature type="domain" description="U3 small nucleolar RNA-associated protein 20 C-terminal" evidence="5">
    <location>
        <begin position="2471"/>
        <end position="2593"/>
    </location>
</feature>
<evidence type="ECO:0000259" key="3">
    <source>
        <dbReference type="Pfam" id="PF07539"/>
    </source>
</evidence>
<dbReference type="Pfam" id="PF20416">
    <property type="entry name" value="UTP20"/>
    <property type="match status" value="1"/>
</dbReference>
<dbReference type="PANTHER" id="PTHR17695:SF11">
    <property type="entry name" value="SMALL SUBUNIT PROCESSOME COMPONENT 20 HOMOLOG"/>
    <property type="match status" value="1"/>
</dbReference>
<comment type="caution">
    <text evidence="6">The sequence shown here is derived from an EMBL/GenBank/DDBJ whole genome shotgun (WGS) entry which is preliminary data.</text>
</comment>
<dbReference type="InterPro" id="IPR046523">
    <property type="entry name" value="UTP20_dom"/>
</dbReference>
<feature type="coiled-coil region" evidence="1">
    <location>
        <begin position="475"/>
        <end position="502"/>
    </location>
</feature>
<dbReference type="InterPro" id="IPR011430">
    <property type="entry name" value="UTP20_N"/>
</dbReference>
<dbReference type="EMBL" id="CABITT030000008">
    <property type="protein sequence ID" value="VVB17305.1"/>
    <property type="molecule type" value="Genomic_DNA"/>
</dbReference>
<feature type="domain" description="U3 small nucleolar RNA-associated protein 20 N-terminal" evidence="3">
    <location>
        <begin position="877"/>
        <end position="1497"/>
    </location>
</feature>
<feature type="domain" description="U3 small nucleolar RNA-associated protein 20" evidence="4">
    <location>
        <begin position="1680"/>
        <end position="1894"/>
    </location>
</feature>
<dbReference type="GO" id="GO:0030686">
    <property type="term" value="C:90S preribosome"/>
    <property type="evidence" value="ECO:0007669"/>
    <property type="project" value="TreeGrafter"/>
</dbReference>
<dbReference type="OrthoDB" id="360653at2759"/>
<dbReference type="PANTHER" id="PTHR17695">
    <property type="entry name" value="SMALL SUBUNIT PROCESSOME COMPONENT 20 HOMOLOG"/>
    <property type="match status" value="1"/>
</dbReference>
<proteinExistence type="predicted"/>
<evidence type="ECO:0000256" key="2">
    <source>
        <dbReference type="SAM" id="MobiDB-lite"/>
    </source>
</evidence>
<gene>
    <name evidence="6" type="ORF">ANE_LOCUS27749</name>
</gene>